<keyword evidence="14 20" id="KW-0371">Homeobox</keyword>
<feature type="domain" description="LIM zinc-binding" evidence="25">
    <location>
        <begin position="882"/>
        <end position="944"/>
    </location>
</feature>
<evidence type="ECO:0000256" key="23">
    <source>
        <dbReference type="RuleBase" id="RU371123"/>
    </source>
</evidence>
<evidence type="ECO:0000256" key="6">
    <source>
        <dbReference type="ARBA" id="ARBA00022729"/>
    </source>
</evidence>
<dbReference type="Pfam" id="PF18371">
    <property type="entry name" value="FAD_SOX"/>
    <property type="match status" value="1"/>
</dbReference>
<feature type="compositionally biased region" description="Low complexity" evidence="24">
    <location>
        <begin position="1011"/>
        <end position="1034"/>
    </location>
</feature>
<dbReference type="Gene3D" id="1.10.10.60">
    <property type="entry name" value="Homeodomain-like"/>
    <property type="match status" value="1"/>
</dbReference>
<evidence type="ECO:0000256" key="18">
    <source>
        <dbReference type="ARBA" id="ARBA00023242"/>
    </source>
</evidence>
<evidence type="ECO:0000256" key="7">
    <source>
        <dbReference type="ARBA" id="ARBA00022737"/>
    </source>
</evidence>
<dbReference type="Gene3D" id="1.20.120.310">
    <property type="entry name" value="ERV/ALR sulfhydryl oxidase domain"/>
    <property type="match status" value="1"/>
</dbReference>
<dbReference type="FunFam" id="1.10.10.60:FF:000219">
    <property type="entry name" value="LIM/homeobox protein Lhx3"/>
    <property type="match status" value="1"/>
</dbReference>
<keyword evidence="11" id="KW-0805">Transcription regulation</keyword>
<evidence type="ECO:0000256" key="9">
    <source>
        <dbReference type="ARBA" id="ARBA00022833"/>
    </source>
</evidence>
<dbReference type="GO" id="GO:0008270">
    <property type="term" value="F:zinc ion binding"/>
    <property type="evidence" value="ECO:0007669"/>
    <property type="project" value="InterPro"/>
</dbReference>
<dbReference type="SUPFAM" id="SSF52833">
    <property type="entry name" value="Thioredoxin-like"/>
    <property type="match status" value="1"/>
</dbReference>
<dbReference type="Pfam" id="PF00085">
    <property type="entry name" value="Thioredoxin"/>
    <property type="match status" value="1"/>
</dbReference>
<dbReference type="InterPro" id="IPR001781">
    <property type="entry name" value="Znf_LIM"/>
</dbReference>
<evidence type="ECO:0000256" key="5">
    <source>
        <dbReference type="ARBA" id="ARBA00022723"/>
    </source>
</evidence>
<evidence type="ECO:0000259" key="26">
    <source>
        <dbReference type="PROSITE" id="PS50071"/>
    </source>
</evidence>
<dbReference type="PROSITE" id="PS51352">
    <property type="entry name" value="THIOREDOXIN_2"/>
    <property type="match status" value="1"/>
</dbReference>
<evidence type="ECO:0000256" key="19">
    <source>
        <dbReference type="ARBA" id="ARBA00048864"/>
    </source>
</evidence>
<dbReference type="EC" id="1.8.3.2" evidence="23"/>
<keyword evidence="8 23" id="KW-0274">FAD</keyword>
<feature type="domain" description="LIM zinc-binding" evidence="25">
    <location>
        <begin position="822"/>
        <end position="881"/>
    </location>
</feature>
<feature type="region of interest" description="Disordered" evidence="24">
    <location>
        <begin position="945"/>
        <end position="1062"/>
    </location>
</feature>
<keyword evidence="30" id="KW-1185">Reference proteome</keyword>
<dbReference type="GO" id="GO:0000981">
    <property type="term" value="F:DNA-binding transcription factor activity, RNA polymerase II-specific"/>
    <property type="evidence" value="ECO:0007669"/>
    <property type="project" value="InterPro"/>
</dbReference>
<evidence type="ECO:0000256" key="4">
    <source>
        <dbReference type="ARBA" id="ARBA00022630"/>
    </source>
</evidence>
<dbReference type="InterPro" id="IPR017970">
    <property type="entry name" value="Homeobox_CS"/>
</dbReference>
<dbReference type="InterPro" id="IPR042568">
    <property type="entry name" value="QSOX_FAD-bd_sf"/>
</dbReference>
<dbReference type="GO" id="GO:0005615">
    <property type="term" value="C:extracellular space"/>
    <property type="evidence" value="ECO:0007669"/>
    <property type="project" value="TreeGrafter"/>
</dbReference>
<name>A0A8J6AHX5_GALPY</name>
<keyword evidence="13 20" id="KW-0238">DNA-binding</keyword>
<dbReference type="PROSITE" id="PS00027">
    <property type="entry name" value="HOMEOBOX_1"/>
    <property type="match status" value="1"/>
</dbReference>
<keyword evidence="17" id="KW-0325">Glycoprotein</keyword>
<comment type="subcellular location">
    <subcellularLocation>
        <location evidence="2 20 22">Nucleus</location>
    </subcellularLocation>
</comment>
<dbReference type="InterPro" id="IPR036249">
    <property type="entry name" value="Thioredoxin-like_sf"/>
</dbReference>
<dbReference type="SUPFAM" id="SSF46689">
    <property type="entry name" value="Homeodomain-like"/>
    <property type="match status" value="1"/>
</dbReference>
<evidence type="ECO:0000256" key="24">
    <source>
        <dbReference type="SAM" id="MobiDB-lite"/>
    </source>
</evidence>
<dbReference type="CDD" id="cd09376">
    <property type="entry name" value="LIM2_Lhx3_Lhx4"/>
    <property type="match status" value="1"/>
</dbReference>
<evidence type="ECO:0000256" key="3">
    <source>
        <dbReference type="ARBA" id="ARBA00006041"/>
    </source>
</evidence>
<evidence type="ECO:0000259" key="27">
    <source>
        <dbReference type="PROSITE" id="PS51324"/>
    </source>
</evidence>
<dbReference type="FunFam" id="2.10.110.10:FF:000032">
    <property type="entry name" value="LIM/homeobox protein Lhx3"/>
    <property type="match status" value="1"/>
</dbReference>
<dbReference type="Proteomes" id="UP000700334">
    <property type="component" value="Unassembled WGS sequence"/>
</dbReference>
<evidence type="ECO:0000256" key="20">
    <source>
        <dbReference type="PROSITE-ProRule" id="PRU00108"/>
    </source>
</evidence>
<keyword evidence="4 23" id="KW-0285">Flavoprotein</keyword>
<dbReference type="GO" id="GO:0003677">
    <property type="term" value="F:DNA binding"/>
    <property type="evidence" value="ECO:0007669"/>
    <property type="project" value="UniProtKB-UniRule"/>
</dbReference>
<evidence type="ECO:0000313" key="30">
    <source>
        <dbReference type="Proteomes" id="UP000700334"/>
    </source>
</evidence>
<evidence type="ECO:0000256" key="8">
    <source>
        <dbReference type="ARBA" id="ARBA00022827"/>
    </source>
</evidence>
<evidence type="ECO:0000313" key="29">
    <source>
        <dbReference type="EMBL" id="KAG8518655.1"/>
    </source>
</evidence>
<keyword evidence="18 20" id="KW-0539">Nucleus</keyword>
<dbReference type="CDD" id="cd00086">
    <property type="entry name" value="homeodomain"/>
    <property type="match status" value="1"/>
</dbReference>
<feature type="compositionally biased region" description="Low complexity" evidence="24">
    <location>
        <begin position="32"/>
        <end position="41"/>
    </location>
</feature>
<evidence type="ECO:0000259" key="28">
    <source>
        <dbReference type="PROSITE" id="PS51352"/>
    </source>
</evidence>
<dbReference type="InterPro" id="IPR040986">
    <property type="entry name" value="QSOX_FAD-bd_dom"/>
</dbReference>
<dbReference type="GO" id="GO:0005634">
    <property type="term" value="C:nucleus"/>
    <property type="evidence" value="ECO:0007669"/>
    <property type="project" value="UniProtKB-SubCell"/>
</dbReference>
<feature type="region of interest" description="Disordered" evidence="24">
    <location>
        <begin position="1246"/>
        <end position="1295"/>
    </location>
</feature>
<dbReference type="CDD" id="cd09467">
    <property type="entry name" value="LIM1_Lhx3b"/>
    <property type="match status" value="1"/>
</dbReference>
<protein>
    <recommendedName>
        <fullName evidence="23">Sulfhydryl oxidase</fullName>
        <ecNumber evidence="23">1.8.3.2</ecNumber>
    </recommendedName>
</protein>
<feature type="domain" description="Homeobox" evidence="26">
    <location>
        <begin position="1053"/>
        <end position="1113"/>
    </location>
</feature>
<feature type="region of interest" description="Disordered" evidence="24">
    <location>
        <begin position="1"/>
        <end position="81"/>
    </location>
</feature>
<dbReference type="GO" id="GO:0016971">
    <property type="term" value="F:flavin-dependent sulfhydryl oxidase activity"/>
    <property type="evidence" value="ECO:0007669"/>
    <property type="project" value="InterPro"/>
</dbReference>
<feature type="compositionally biased region" description="Gly residues" evidence="24">
    <location>
        <begin position="1"/>
        <end position="11"/>
    </location>
</feature>
<evidence type="ECO:0000259" key="25">
    <source>
        <dbReference type="PROSITE" id="PS50023"/>
    </source>
</evidence>
<dbReference type="PROSITE" id="PS00478">
    <property type="entry name" value="LIM_DOMAIN_1"/>
    <property type="match status" value="1"/>
</dbReference>
<dbReference type="SMART" id="SM00132">
    <property type="entry name" value="LIM"/>
    <property type="match status" value="2"/>
</dbReference>
<keyword evidence="7" id="KW-0677">Repeat</keyword>
<dbReference type="EMBL" id="JAGFMF010011628">
    <property type="protein sequence ID" value="KAG8518655.1"/>
    <property type="molecule type" value="Genomic_DNA"/>
</dbReference>
<sequence>GRGPASGGGAWSAGRGLELGEGRGLERGAGREAGPGARDAGCQGERSSARRRTSNMAAAGAAARSPESRAGSAAGAPRPPPRRAWRLPALLVLLAAAGPGAGAARLYRAGEDAVWVLDSGSVRGATANSSAAWLVQFYSSWCGHCIGYAPTWRALAADVRDWAAAIRVAALDCAEEKNHEVCGAYDVHFYPTFRYFRAFTKDFTTGEDFKGPDRELQTVRRTMVDFLQNHSAALRPPACPPLEPLRPSDVLGLLGQRDSHYVAILFESSGSYIGREVMLDLAPFENVLVRRALDTDPALLGKLGVSSVPSCYLIHPNGSHGPSLPGVRKKLLLSPEEQNKEETSETVVWREFDRQVLLRRAASAGSVGLAVRGRPSPAPPRRSKLYTADLESGLHYLLRVELAAHRSLAGAELKALKDFVTVLAKLLPGRPPVRKLLETLREWLTSLPLDRIPYDAVLDLVNNKMRVSRPRARLARLRPRLGGAWRALPAAGPVAGGGVLAAPPPAPRVPPLQIAGVFLTDQMTWVGCQGSRPELRGYTCSLWKLFHTLTVHAAAHPEALDGTGLEGDPRAVLRAVRAYMRAFFGCKECAVHFEEMAAESMDSVSTADQAVLWLWKKHNLVNQRLAGHLSEDPKFPKVLWPTPDLCPACHEEVQGLDSWHEDQVLLFLKRHYGGDNLVHTHAVELGGAGRGGGPAEAEALRPGGASPARPQVGPGARSPRPPSLLPPGPPLGLGGSAGRGEAAASAPALGSGFSSLDMSLCVLLYAASSLFLMLMYFFFRVRSRRWKAWHRHPAVGRVAGKGPCPGPGCPSMTACARPAETPLCAGCDQHILDRFILKALDRHWHSRCLKCSDCHAPLAERCFSRGESVYCKEDFFKRFGTKCAACQLGIPPTQVVRRAQDFVYHLHCFACVVCKRQLATGDEFYLMEDSRLVCKADYETAKQRGQCEGGDLGRQAAPPPRGCDAALRRSAGRGGIPAAPHSPANGRPQPQRAPLRRAEAARGRPTPPALRPGAAGRHGAAGQWGRVGAPPGRVVSRRRGRGLTAPRGAEAEATAKRPRTTITAKQLETLKSAYNTSPKPARHVREQLSSETGLDMRVVQVWFQNRRAKEKRLKKDAGRQRWGQYFRSMKRARGPKSDKDSVQEEGQDSDAEASFPDEPAMADMGPAGVLYSSLGEPTPALGRPAGAPSSFPLEHGGLAGPEQYRELRPGSPYGVPPSPAALQSLPGPQPLLSSLVYPDAGLGLVPTGAPGGPPPMRVLAGNGPSSDLSTGSSGGYPDFPASPASWLDEVDHAQF</sequence>
<dbReference type="FunFam" id="1.20.120.1960:FF:000001">
    <property type="entry name" value="Sulfhydryl oxidase"/>
    <property type="match status" value="1"/>
</dbReference>
<dbReference type="InterPro" id="IPR049594">
    <property type="entry name" value="Lhx3/4-like_LIM2"/>
</dbReference>
<dbReference type="Gene3D" id="3.40.30.10">
    <property type="entry name" value="Glutaredoxin"/>
    <property type="match status" value="2"/>
</dbReference>
<keyword evidence="9 21" id="KW-0862">Zinc</keyword>
<dbReference type="OrthoDB" id="59470at2759"/>
<feature type="compositionally biased region" description="Low complexity" evidence="24">
    <location>
        <begin position="57"/>
        <end position="76"/>
    </location>
</feature>
<dbReference type="InterPro" id="IPR039798">
    <property type="entry name" value="Sulfhydryl_oxidase"/>
</dbReference>
<evidence type="ECO:0000256" key="21">
    <source>
        <dbReference type="PROSITE-ProRule" id="PRU00125"/>
    </source>
</evidence>
<evidence type="ECO:0000256" key="17">
    <source>
        <dbReference type="ARBA" id="ARBA00023180"/>
    </source>
</evidence>
<dbReference type="InterPro" id="IPR001356">
    <property type="entry name" value="HD"/>
</dbReference>
<feature type="region of interest" description="Disordered" evidence="24">
    <location>
        <begin position="688"/>
        <end position="739"/>
    </location>
</feature>
<comment type="similarity">
    <text evidence="3 23">Belongs to the quiescin-sulfhydryl oxidase (QSOX) family.</text>
</comment>
<evidence type="ECO:0000256" key="11">
    <source>
        <dbReference type="ARBA" id="ARBA00023015"/>
    </source>
</evidence>
<evidence type="ECO:0000256" key="12">
    <source>
        <dbReference type="ARBA" id="ARBA00023038"/>
    </source>
</evidence>
<feature type="domain" description="ERV/ALR sulfhydryl oxidase" evidence="27">
    <location>
        <begin position="531"/>
        <end position="640"/>
    </location>
</feature>
<evidence type="ECO:0000256" key="1">
    <source>
        <dbReference type="ARBA" id="ARBA00001974"/>
    </source>
</evidence>
<comment type="function">
    <text evidence="23">Catalyzes the oxidation of sulfhydryl groups in peptide and protein thiols to disulfides with the reduction of oxygen to hydrogen peroxide.</text>
</comment>
<dbReference type="PROSITE" id="PS50023">
    <property type="entry name" value="LIM_DOMAIN_2"/>
    <property type="match status" value="2"/>
</dbReference>
<dbReference type="Pfam" id="PF00046">
    <property type="entry name" value="Homeodomain"/>
    <property type="match status" value="1"/>
</dbReference>
<feature type="compositionally biased region" description="Low complexity" evidence="24">
    <location>
        <begin position="695"/>
        <end position="705"/>
    </location>
</feature>
<feature type="non-terminal residue" evidence="29">
    <location>
        <position position="1295"/>
    </location>
</feature>
<dbReference type="InterPro" id="IPR017905">
    <property type="entry name" value="ERV/ALR_sulphydryl_oxidase"/>
</dbReference>
<keyword evidence="10 23" id="KW-0560">Oxidoreductase</keyword>
<dbReference type="InterPro" id="IPR049593">
    <property type="entry name" value="Lhx3_LIM1"/>
</dbReference>
<evidence type="ECO:0000256" key="22">
    <source>
        <dbReference type="RuleBase" id="RU000682"/>
    </source>
</evidence>
<reference evidence="29" key="1">
    <citation type="journal article" date="2021" name="Evol. Appl.">
        <title>The genome of the Pyrenean desman and the effects of bottlenecks and inbreeding on the genomic landscape of an endangered species.</title>
        <authorList>
            <person name="Escoda L."/>
            <person name="Castresana J."/>
        </authorList>
    </citation>
    <scope>NUCLEOTIDE SEQUENCE</scope>
    <source>
        <strain evidence="29">IBE-C5619</strain>
    </source>
</reference>
<dbReference type="InterPro" id="IPR036774">
    <property type="entry name" value="ERV/ALR_sulphydryl_oxid_sf"/>
</dbReference>
<dbReference type="SMART" id="SM00389">
    <property type="entry name" value="HOX"/>
    <property type="match status" value="1"/>
</dbReference>
<organism evidence="29 30">
    <name type="scientific">Galemys pyrenaicus</name>
    <name type="common">Iberian desman</name>
    <name type="synonym">Pyrenean desman</name>
    <dbReference type="NCBI Taxonomy" id="202257"/>
    <lineage>
        <taxon>Eukaryota</taxon>
        <taxon>Metazoa</taxon>
        <taxon>Chordata</taxon>
        <taxon>Craniata</taxon>
        <taxon>Vertebrata</taxon>
        <taxon>Euteleostomi</taxon>
        <taxon>Mammalia</taxon>
        <taxon>Eutheria</taxon>
        <taxon>Laurasiatheria</taxon>
        <taxon>Eulipotyphla</taxon>
        <taxon>Talpidae</taxon>
        <taxon>Galemys</taxon>
    </lineage>
</organism>
<dbReference type="SUPFAM" id="SSF57716">
    <property type="entry name" value="Glucocorticoid receptor-like (DNA-binding domain)"/>
    <property type="match status" value="2"/>
</dbReference>
<dbReference type="PROSITE" id="PS51324">
    <property type="entry name" value="ERV_ALR"/>
    <property type="match status" value="1"/>
</dbReference>
<keyword evidence="5 21" id="KW-0479">Metal-binding</keyword>
<dbReference type="InterPro" id="IPR041269">
    <property type="entry name" value="QSOX_Trx1"/>
</dbReference>
<feature type="domain" description="Thioredoxin" evidence="28">
    <location>
        <begin position="92"/>
        <end position="229"/>
    </location>
</feature>
<evidence type="ECO:0000256" key="2">
    <source>
        <dbReference type="ARBA" id="ARBA00004123"/>
    </source>
</evidence>
<feature type="compositionally biased region" description="Basic and acidic residues" evidence="24">
    <location>
        <begin position="18"/>
        <end position="30"/>
    </location>
</feature>
<evidence type="ECO:0000256" key="14">
    <source>
        <dbReference type="ARBA" id="ARBA00023155"/>
    </source>
</evidence>
<dbReference type="SUPFAM" id="SSF69000">
    <property type="entry name" value="FAD-dependent thiol oxidase"/>
    <property type="match status" value="1"/>
</dbReference>
<comment type="catalytic activity">
    <reaction evidence="19 23">
        <text>2 R'C(R)SH + O2 = R'C(R)S-S(R)CR' + H2O2</text>
        <dbReference type="Rhea" id="RHEA:17357"/>
        <dbReference type="ChEBI" id="CHEBI:15379"/>
        <dbReference type="ChEBI" id="CHEBI:16240"/>
        <dbReference type="ChEBI" id="CHEBI:16520"/>
        <dbReference type="ChEBI" id="CHEBI:17412"/>
        <dbReference type="EC" id="1.8.3.2"/>
    </reaction>
</comment>
<evidence type="ECO:0000256" key="10">
    <source>
        <dbReference type="ARBA" id="ARBA00023002"/>
    </source>
</evidence>
<accession>A0A8J6AHX5</accession>
<evidence type="ECO:0000256" key="15">
    <source>
        <dbReference type="ARBA" id="ARBA00023157"/>
    </source>
</evidence>
<dbReference type="PROSITE" id="PS50071">
    <property type="entry name" value="HOMEOBOX_2"/>
    <property type="match status" value="1"/>
</dbReference>
<evidence type="ECO:0000256" key="16">
    <source>
        <dbReference type="ARBA" id="ARBA00023163"/>
    </source>
</evidence>
<dbReference type="GO" id="GO:0006457">
    <property type="term" value="P:protein folding"/>
    <property type="evidence" value="ECO:0007669"/>
    <property type="project" value="TreeGrafter"/>
</dbReference>
<evidence type="ECO:0000256" key="13">
    <source>
        <dbReference type="ARBA" id="ARBA00023125"/>
    </source>
</evidence>
<dbReference type="InterPro" id="IPR009057">
    <property type="entry name" value="Homeodomain-like_sf"/>
</dbReference>
<feature type="DNA-binding region" description="Homeobox" evidence="20">
    <location>
        <begin position="1055"/>
        <end position="1114"/>
    </location>
</feature>
<gene>
    <name evidence="29" type="ORF">J0S82_018134</name>
</gene>
<dbReference type="Pfam" id="PF18108">
    <property type="entry name" value="QSOX_Trx1"/>
    <property type="match status" value="1"/>
</dbReference>
<feature type="region of interest" description="Disordered" evidence="24">
    <location>
        <begin position="1109"/>
        <end position="1226"/>
    </location>
</feature>
<dbReference type="FunFam" id="3.40.30.10:FF:000080">
    <property type="entry name" value="Sulfhydryl oxidase"/>
    <property type="match status" value="1"/>
</dbReference>
<dbReference type="PANTHER" id="PTHR22897">
    <property type="entry name" value="QUIESCIN Q6-RELATED SULFHYDRYL OXIDASE"/>
    <property type="match status" value="1"/>
</dbReference>
<dbReference type="Gene3D" id="1.20.120.1960">
    <property type="entry name" value="QSOX sulfhydryl oxidase domain"/>
    <property type="match status" value="1"/>
</dbReference>
<keyword evidence="15" id="KW-1015">Disulfide bond</keyword>
<feature type="compositionally biased region" description="Pro residues" evidence="24">
    <location>
        <begin position="719"/>
        <end position="730"/>
    </location>
</feature>
<dbReference type="InterPro" id="IPR013766">
    <property type="entry name" value="Thioredoxin_domain"/>
</dbReference>
<keyword evidence="12 21" id="KW-0440">LIM domain</keyword>
<dbReference type="PANTHER" id="PTHR22897:SF7">
    <property type="entry name" value="SULFHYDRYL OXIDASE 2"/>
    <property type="match status" value="1"/>
</dbReference>
<keyword evidence="16" id="KW-0804">Transcription</keyword>
<dbReference type="CDD" id="cd02992">
    <property type="entry name" value="PDI_a_QSOX"/>
    <property type="match status" value="1"/>
</dbReference>
<dbReference type="FunFam" id="3.40.30.10:FF:000073">
    <property type="entry name" value="Sulfhydryl oxidase"/>
    <property type="match status" value="1"/>
</dbReference>
<dbReference type="FunFam" id="2.10.110.10:FF:000120">
    <property type="entry name" value="Insulin gene enhancer protein ISL-2"/>
    <property type="match status" value="1"/>
</dbReference>
<comment type="caution">
    <text evidence="29">The sequence shown here is derived from an EMBL/GenBank/DDBJ whole genome shotgun (WGS) entry which is preliminary data.</text>
</comment>
<dbReference type="FunFam" id="1.20.120.310:FF:000001">
    <property type="entry name" value="Sulfhydryl oxidase"/>
    <property type="match status" value="1"/>
</dbReference>
<dbReference type="GO" id="GO:0003756">
    <property type="term" value="F:protein disulfide isomerase activity"/>
    <property type="evidence" value="ECO:0007669"/>
    <property type="project" value="TreeGrafter"/>
</dbReference>
<dbReference type="Gene3D" id="2.10.110.10">
    <property type="entry name" value="Cysteine Rich Protein"/>
    <property type="match status" value="2"/>
</dbReference>
<comment type="cofactor">
    <cofactor evidence="1 23">
        <name>FAD</name>
        <dbReference type="ChEBI" id="CHEBI:57692"/>
    </cofactor>
</comment>
<dbReference type="GO" id="GO:0000139">
    <property type="term" value="C:Golgi membrane"/>
    <property type="evidence" value="ECO:0007669"/>
    <property type="project" value="TreeGrafter"/>
</dbReference>
<keyword evidence="6" id="KW-0732">Signal</keyword>
<dbReference type="Pfam" id="PF00412">
    <property type="entry name" value="LIM"/>
    <property type="match status" value="2"/>
</dbReference>
<dbReference type="Pfam" id="PF04777">
    <property type="entry name" value="Evr1_Alr"/>
    <property type="match status" value="1"/>
</dbReference>
<proteinExistence type="inferred from homology"/>